<sequence length="32" mass="4203">MINQNFLYHKHYHLLTIEEYMYFYHPFVHFLL</sequence>
<reference evidence="1 2" key="1">
    <citation type="submission" date="2018-11" db="EMBL/GenBank/DDBJ databases">
        <authorList>
            <consortium name="Pathogen Informatics"/>
        </authorList>
    </citation>
    <scope>NUCLEOTIDE SEQUENCE [LARGE SCALE GENOMIC DNA]</scope>
    <source>
        <strain>Denwood</strain>
        <strain evidence="2">Zambia</strain>
    </source>
</reference>
<proteinExistence type="predicted"/>
<keyword evidence="2" id="KW-1185">Reference proteome</keyword>
<accession>A0A3P8EVD8</accession>
<dbReference type="Proteomes" id="UP000269396">
    <property type="component" value="Unassembled WGS sequence"/>
</dbReference>
<evidence type="ECO:0000313" key="1">
    <source>
        <dbReference type="EMBL" id="VDP60881.1"/>
    </source>
</evidence>
<organism evidence="1 2">
    <name type="scientific">Schistosoma mattheei</name>
    <dbReference type="NCBI Taxonomy" id="31246"/>
    <lineage>
        <taxon>Eukaryota</taxon>
        <taxon>Metazoa</taxon>
        <taxon>Spiralia</taxon>
        <taxon>Lophotrochozoa</taxon>
        <taxon>Platyhelminthes</taxon>
        <taxon>Trematoda</taxon>
        <taxon>Digenea</taxon>
        <taxon>Strigeidida</taxon>
        <taxon>Schistosomatoidea</taxon>
        <taxon>Schistosomatidae</taxon>
        <taxon>Schistosoma</taxon>
    </lineage>
</organism>
<dbReference type="AlphaFoldDB" id="A0A3P8EVD8"/>
<name>A0A3P8EVD8_9TREM</name>
<protein>
    <submittedName>
        <fullName evidence="1">Uncharacterized protein</fullName>
    </submittedName>
</protein>
<gene>
    <name evidence="1" type="ORF">SMTD_LOCUS12418</name>
</gene>
<evidence type="ECO:0000313" key="2">
    <source>
        <dbReference type="Proteomes" id="UP000269396"/>
    </source>
</evidence>
<dbReference type="EMBL" id="UZAL01032427">
    <property type="protein sequence ID" value="VDP60881.1"/>
    <property type="molecule type" value="Genomic_DNA"/>
</dbReference>